<protein>
    <submittedName>
        <fullName evidence="1">Uncharacterized protein</fullName>
    </submittedName>
</protein>
<gene>
    <name evidence="1" type="ordered locus">P9515_10961</name>
</gene>
<evidence type="ECO:0000313" key="1">
    <source>
        <dbReference type="EMBL" id="ABM72303.1"/>
    </source>
</evidence>
<organism evidence="1 2">
    <name type="scientific">Prochlorococcus marinus (strain MIT 9515)</name>
    <dbReference type="NCBI Taxonomy" id="167542"/>
    <lineage>
        <taxon>Bacteria</taxon>
        <taxon>Bacillati</taxon>
        <taxon>Cyanobacteriota</taxon>
        <taxon>Cyanophyceae</taxon>
        <taxon>Synechococcales</taxon>
        <taxon>Prochlorococcaceae</taxon>
        <taxon>Prochlorococcus</taxon>
    </lineage>
</organism>
<evidence type="ECO:0000313" key="2">
    <source>
        <dbReference type="Proteomes" id="UP000001589"/>
    </source>
</evidence>
<dbReference type="HOGENOM" id="CLU_2619189_0_0_3"/>
<dbReference type="Proteomes" id="UP000001589">
    <property type="component" value="Chromosome"/>
</dbReference>
<dbReference type="AlphaFoldDB" id="A2BWZ2"/>
<dbReference type="EMBL" id="CP000552">
    <property type="protein sequence ID" value="ABM72303.1"/>
    <property type="molecule type" value="Genomic_DNA"/>
</dbReference>
<reference evidence="1 2" key="1">
    <citation type="journal article" date="2007" name="PLoS Genet.">
        <title>Patterns and implications of gene gain and loss in the evolution of Prochlorococcus.</title>
        <authorList>
            <person name="Kettler G.C."/>
            <person name="Martiny A.C."/>
            <person name="Huang K."/>
            <person name="Zucker J."/>
            <person name="Coleman M.L."/>
            <person name="Rodrigue S."/>
            <person name="Chen F."/>
            <person name="Lapidus A."/>
            <person name="Ferriera S."/>
            <person name="Johnson J."/>
            <person name="Steglich C."/>
            <person name="Church G.M."/>
            <person name="Richardson P."/>
            <person name="Chisholm S.W."/>
        </authorList>
    </citation>
    <scope>NUCLEOTIDE SEQUENCE [LARGE SCALE GENOMIC DNA]</scope>
    <source>
        <strain evidence="1 2">MIT 9515</strain>
    </source>
</reference>
<sequence>MKNFISFVCIFVISIFFSVNDCLSDEINSELNNDISNELKYDDAKNDINDKADLPEASNKDIFGDEQTFPFIAGLGKNAAH</sequence>
<accession>A2BWZ2</accession>
<dbReference type="GeneID" id="60201223"/>
<dbReference type="RefSeq" id="WP_011820403.1">
    <property type="nucleotide sequence ID" value="NC_008817.1"/>
</dbReference>
<proteinExistence type="predicted"/>
<name>A2BWZ2_PROM5</name>
<dbReference type="KEGG" id="pmc:P9515_10961"/>